<dbReference type="CDD" id="cd07344">
    <property type="entry name" value="M48_yhfN_like"/>
    <property type="match status" value="1"/>
</dbReference>
<accession>A0ABR5DM60</accession>
<dbReference type="Gene3D" id="3.30.2010.10">
    <property type="entry name" value="Metalloproteases ('zincins'), catalytic domain"/>
    <property type="match status" value="1"/>
</dbReference>
<evidence type="ECO:0000259" key="1">
    <source>
        <dbReference type="Pfam" id="PF01863"/>
    </source>
</evidence>
<name>A0ABR5DM60_9FLAO</name>
<dbReference type="PANTHER" id="PTHR30399">
    <property type="entry name" value="UNCHARACTERIZED PROTEIN YGJP"/>
    <property type="match status" value="1"/>
</dbReference>
<feature type="domain" description="YgjP-like metallopeptidase" evidence="1">
    <location>
        <begin position="20"/>
        <end position="222"/>
    </location>
</feature>
<dbReference type="InterPro" id="IPR002725">
    <property type="entry name" value="YgjP-like_metallopeptidase"/>
</dbReference>
<keyword evidence="3" id="KW-1185">Reference proteome</keyword>
<dbReference type="InterPro" id="IPR053136">
    <property type="entry name" value="UTP_pyrophosphatase-like"/>
</dbReference>
<protein>
    <submittedName>
        <fullName evidence="2">Metal-dependent hydrolase</fullName>
    </submittedName>
</protein>
<dbReference type="RefSeq" id="WP_045079082.1">
    <property type="nucleotide sequence ID" value="NZ_JSVU01000001.1"/>
</dbReference>
<proteinExistence type="predicted"/>
<sequence>MTTHKYKDIEYSLKKSKRKTSSIYIERDGSISVLVPSELQQDEIENILERKRFRIYSHLAEWEDANTSRVYREFVSGEGFFYLGRTYKLEIVEKQESALKLKNGQFLLRRKDLSNAKELFINFYKEKGRKKINERVDYWKKLLNVEPNDIKIMELQNRWGSCSEKRNVNFHWKTIMAPLTILDYIVAHELTHLIHPNHSEAFWNELDKVMPDYLHRKSWLNIHGAGMDL</sequence>
<dbReference type="EMBL" id="JSVU01000001">
    <property type="protein sequence ID" value="KJJ39871.1"/>
    <property type="molecule type" value="Genomic_DNA"/>
</dbReference>
<organism evidence="2 3">
    <name type="scientific">Aequorivita vladivostokensis</name>
    <dbReference type="NCBI Taxonomy" id="171194"/>
    <lineage>
        <taxon>Bacteria</taxon>
        <taxon>Pseudomonadati</taxon>
        <taxon>Bacteroidota</taxon>
        <taxon>Flavobacteriia</taxon>
        <taxon>Flavobacteriales</taxon>
        <taxon>Flavobacteriaceae</taxon>
        <taxon>Aequorivita</taxon>
    </lineage>
</organism>
<evidence type="ECO:0000313" key="3">
    <source>
        <dbReference type="Proteomes" id="UP000033497"/>
    </source>
</evidence>
<dbReference type="PANTHER" id="PTHR30399:SF1">
    <property type="entry name" value="UTP PYROPHOSPHATASE"/>
    <property type="match status" value="1"/>
</dbReference>
<keyword evidence="2" id="KW-0378">Hydrolase</keyword>
<dbReference type="Proteomes" id="UP000033497">
    <property type="component" value="Unassembled WGS sequence"/>
</dbReference>
<evidence type="ECO:0000313" key="2">
    <source>
        <dbReference type="EMBL" id="KJJ39871.1"/>
    </source>
</evidence>
<reference evidence="2 3" key="1">
    <citation type="submission" date="2014-10" db="EMBL/GenBank/DDBJ databases">
        <title>Genome sequencing of Vitellibacter vladivostokensis KMM 3516.</title>
        <authorList>
            <person name="Thevarajoo S."/>
            <person name="Selvaratnam C."/>
            <person name="Goh K.M."/>
            <person name="Chong C.S."/>
        </authorList>
    </citation>
    <scope>NUCLEOTIDE SEQUENCE [LARGE SCALE GENOMIC DNA]</scope>
    <source>
        <strain evidence="2 3">KMM 3516</strain>
    </source>
</reference>
<gene>
    <name evidence="2" type="ORF">MB09_01495</name>
</gene>
<comment type="caution">
    <text evidence="2">The sequence shown here is derived from an EMBL/GenBank/DDBJ whole genome shotgun (WGS) entry which is preliminary data.</text>
</comment>
<dbReference type="GO" id="GO:0016787">
    <property type="term" value="F:hydrolase activity"/>
    <property type="evidence" value="ECO:0007669"/>
    <property type="project" value="UniProtKB-KW"/>
</dbReference>
<dbReference type="Pfam" id="PF01863">
    <property type="entry name" value="YgjP-like"/>
    <property type="match status" value="1"/>
</dbReference>